<gene>
    <name evidence="2" type="ORF">H5410_050704</name>
</gene>
<dbReference type="EMBL" id="JACXVP010000010">
    <property type="protein sequence ID" value="KAG5580077.1"/>
    <property type="molecule type" value="Genomic_DNA"/>
</dbReference>
<name>A0A9J5WXT8_SOLCO</name>
<dbReference type="PANTHER" id="PTHR33180">
    <property type="entry name" value="PHOTOSYSTEM II CP43 REACTION CENTER PROTEIN"/>
    <property type="match status" value="1"/>
</dbReference>
<accession>A0A9J5WXT8</accession>
<organism evidence="2 3">
    <name type="scientific">Solanum commersonii</name>
    <name type="common">Commerson's wild potato</name>
    <name type="synonym">Commerson's nightshade</name>
    <dbReference type="NCBI Taxonomy" id="4109"/>
    <lineage>
        <taxon>Eukaryota</taxon>
        <taxon>Viridiplantae</taxon>
        <taxon>Streptophyta</taxon>
        <taxon>Embryophyta</taxon>
        <taxon>Tracheophyta</taxon>
        <taxon>Spermatophyta</taxon>
        <taxon>Magnoliopsida</taxon>
        <taxon>eudicotyledons</taxon>
        <taxon>Gunneridae</taxon>
        <taxon>Pentapetalae</taxon>
        <taxon>asterids</taxon>
        <taxon>lamiids</taxon>
        <taxon>Solanales</taxon>
        <taxon>Solanaceae</taxon>
        <taxon>Solanoideae</taxon>
        <taxon>Solaneae</taxon>
        <taxon>Solanum</taxon>
    </lineage>
</organism>
<keyword evidence="3" id="KW-1185">Reference proteome</keyword>
<feature type="region of interest" description="Disordered" evidence="1">
    <location>
        <begin position="1"/>
        <end position="38"/>
    </location>
</feature>
<evidence type="ECO:0000313" key="3">
    <source>
        <dbReference type="Proteomes" id="UP000824120"/>
    </source>
</evidence>
<reference evidence="2 3" key="1">
    <citation type="submission" date="2020-09" db="EMBL/GenBank/DDBJ databases">
        <title>De no assembly of potato wild relative species, Solanum commersonii.</title>
        <authorList>
            <person name="Cho K."/>
        </authorList>
    </citation>
    <scope>NUCLEOTIDE SEQUENCE [LARGE SCALE GENOMIC DNA]</scope>
    <source>
        <strain evidence="2">LZ3.2</strain>
        <tissue evidence="2">Leaf</tissue>
    </source>
</reference>
<evidence type="ECO:0000256" key="1">
    <source>
        <dbReference type="SAM" id="MobiDB-lite"/>
    </source>
</evidence>
<dbReference type="AlphaFoldDB" id="A0A9J5WXT8"/>
<dbReference type="Proteomes" id="UP000824120">
    <property type="component" value="Chromosome 10"/>
</dbReference>
<protein>
    <submittedName>
        <fullName evidence="2">Uncharacterized protein</fullName>
    </submittedName>
</protein>
<evidence type="ECO:0000313" key="2">
    <source>
        <dbReference type="EMBL" id="KAG5580077.1"/>
    </source>
</evidence>
<dbReference type="PANTHER" id="PTHR33180:SF31">
    <property type="entry name" value="POLYPROTEIN PROTEIN"/>
    <property type="match status" value="1"/>
</dbReference>
<feature type="compositionally biased region" description="Basic and acidic residues" evidence="1">
    <location>
        <begin position="1"/>
        <end position="14"/>
    </location>
</feature>
<sequence>MKEDQIFQRREDKSVLQPEDDQPLHYRQNEVYARSQLDSSRVPTAATLIDSMPTPTPLMALVPPIIPPPRLLNRLKGDGLQTILEEKLLFTEGLEGKYSNMRDTIHYH</sequence>
<proteinExistence type="predicted"/>
<comment type="caution">
    <text evidence="2">The sequence shown here is derived from an EMBL/GenBank/DDBJ whole genome shotgun (WGS) entry which is preliminary data.</text>
</comment>